<dbReference type="AlphaFoldDB" id="A0A239YEZ4"/>
<protein>
    <submittedName>
        <fullName evidence="3">Putative surface-anchored protein</fullName>
    </submittedName>
</protein>
<evidence type="ECO:0000313" key="3">
    <source>
        <dbReference type="EMBL" id="SNV57565.1"/>
    </source>
</evidence>
<evidence type="ECO:0000256" key="1">
    <source>
        <dbReference type="SAM" id="MobiDB-lite"/>
    </source>
</evidence>
<organism evidence="3 4">
    <name type="scientific">Corynebacterium imitans</name>
    <dbReference type="NCBI Taxonomy" id="156978"/>
    <lineage>
        <taxon>Bacteria</taxon>
        <taxon>Bacillati</taxon>
        <taxon>Actinomycetota</taxon>
        <taxon>Actinomycetes</taxon>
        <taxon>Mycobacteriales</taxon>
        <taxon>Corynebacteriaceae</taxon>
        <taxon>Corynebacterium</taxon>
    </lineage>
</organism>
<dbReference type="InterPro" id="IPR022395">
    <property type="entry name" value="CHP03773_ABC_transptr-like"/>
</dbReference>
<keyword evidence="2" id="KW-0472">Membrane</keyword>
<evidence type="ECO:0000256" key="2">
    <source>
        <dbReference type="SAM" id="Phobius"/>
    </source>
</evidence>
<proteinExistence type="predicted"/>
<keyword evidence="2" id="KW-0812">Transmembrane</keyword>
<reference evidence="3 4" key="1">
    <citation type="submission" date="2017-06" db="EMBL/GenBank/DDBJ databases">
        <authorList>
            <consortium name="Pathogen Informatics"/>
        </authorList>
    </citation>
    <scope>NUCLEOTIDE SEQUENCE [LARGE SCALE GENOMIC DNA]</scope>
    <source>
        <strain evidence="3 4">NCTC13015</strain>
    </source>
</reference>
<dbReference type="NCBIfam" id="TIGR03773">
    <property type="entry name" value="anch_rpt_wall"/>
    <property type="match status" value="1"/>
</dbReference>
<feature type="transmembrane region" description="Helical" evidence="2">
    <location>
        <begin position="463"/>
        <end position="484"/>
    </location>
</feature>
<dbReference type="NCBIfam" id="TIGR03769">
    <property type="entry name" value="P_ac_wall_RPT"/>
    <property type="match status" value="2"/>
</dbReference>
<sequence length="500" mass="51855">MAILVLVLTLPRAAAAELTLETGHVDAFAVHPDGDTIALSLQEDVTGTHVRHAPEDVELVVGDHAYTEETAGVEGVGASGYLLPQTQQTDLLWPGWDTQALAGASEIDIEFLEVDGPGEIYLFQAQGLGGVGPVLASGALEVAAGEKIHQDAPAHAHANWLFTEPGTYTMRVVAHADGATSNEATYTWRVGEQAEAAEVATLAETDAPELQVEEHANEVAPETMQKTETAACKPGLRPQVKDDRQVPATWNDPADMIFGLGEAAQTDLPEAVGPIPAGKAWMIGATQQAGVPWLGANTQHESLLEHTTGDVTWEVTSFDGPGSMFVFTQGGLGAIVGEEWFRAENGSAQGSHTIPANSHVHPNWVFSAPGTYHVGIRHTATAKDGGELSGVATLTFEVGGVGNADDGHFDFGSVYDAEGDCGETHKAGSTGGAGSASGEGTAETASTTATRTGALAETGTTVMTLPIAVLGLGILVFGGGMLCLDTALRRRLLAAFGVEQ</sequence>
<dbReference type="InterPro" id="IPR022435">
    <property type="entry name" value="Surface-anchored_actinobac"/>
</dbReference>
<feature type="compositionally biased region" description="Low complexity" evidence="1">
    <location>
        <begin position="438"/>
        <end position="452"/>
    </location>
</feature>
<gene>
    <name evidence="3" type="primary">sapD</name>
    <name evidence="3" type="ORF">SAMEA4535761_00399</name>
</gene>
<dbReference type="NCBIfam" id="NF038134">
    <property type="entry name" value="choice_anch_M"/>
    <property type="match status" value="2"/>
</dbReference>
<dbReference type="EMBL" id="LT906467">
    <property type="protein sequence ID" value="SNV57565.1"/>
    <property type="molecule type" value="Genomic_DNA"/>
</dbReference>
<keyword evidence="2" id="KW-1133">Transmembrane helix</keyword>
<evidence type="ECO:0000313" key="4">
    <source>
        <dbReference type="Proteomes" id="UP000215374"/>
    </source>
</evidence>
<dbReference type="Proteomes" id="UP000215374">
    <property type="component" value="Chromosome 1"/>
</dbReference>
<feature type="region of interest" description="Disordered" evidence="1">
    <location>
        <begin position="424"/>
        <end position="452"/>
    </location>
</feature>
<accession>A0A239YEZ4</accession>
<name>A0A239YEZ4_9CORY</name>